<keyword evidence="1" id="KW-0479">Metal-binding</keyword>
<dbReference type="GO" id="GO:0005634">
    <property type="term" value="C:nucleus"/>
    <property type="evidence" value="ECO:0007669"/>
    <property type="project" value="TreeGrafter"/>
</dbReference>
<evidence type="ECO:0000256" key="3">
    <source>
        <dbReference type="ARBA" id="ARBA00022771"/>
    </source>
</evidence>
<dbReference type="PANTHER" id="PTHR45988">
    <property type="entry name" value="C2H2 TYPE ZINC FINGER TRANSCRIPTION FACTOR FAMILY-RELATED"/>
    <property type="match status" value="1"/>
</dbReference>
<dbReference type="InterPro" id="IPR036236">
    <property type="entry name" value="Znf_C2H2_sf"/>
</dbReference>
<gene>
    <name evidence="10" type="ORF">SSLN_LOCUS15965</name>
</gene>
<dbReference type="GO" id="GO:0000976">
    <property type="term" value="F:transcription cis-regulatory region binding"/>
    <property type="evidence" value="ECO:0007669"/>
    <property type="project" value="TreeGrafter"/>
</dbReference>
<organism evidence="12">
    <name type="scientific">Schistocephalus solidus</name>
    <name type="common">Tapeworm</name>
    <dbReference type="NCBI Taxonomy" id="70667"/>
    <lineage>
        <taxon>Eukaryota</taxon>
        <taxon>Metazoa</taxon>
        <taxon>Spiralia</taxon>
        <taxon>Lophotrochozoa</taxon>
        <taxon>Platyhelminthes</taxon>
        <taxon>Cestoda</taxon>
        <taxon>Eucestoda</taxon>
        <taxon>Diphyllobothriidea</taxon>
        <taxon>Diphyllobothriidae</taxon>
        <taxon>Schistocephalus</taxon>
    </lineage>
</organism>
<keyword evidence="4" id="KW-0862">Zinc</keyword>
<keyword evidence="6" id="KW-0804">Transcription</keyword>
<evidence type="ECO:0000256" key="1">
    <source>
        <dbReference type="ARBA" id="ARBA00022723"/>
    </source>
</evidence>
<name>A0A183THL7_SCHSO</name>
<feature type="domain" description="C2H2-type" evidence="9">
    <location>
        <begin position="338"/>
        <end position="365"/>
    </location>
</feature>
<feature type="region of interest" description="Disordered" evidence="8">
    <location>
        <begin position="391"/>
        <end position="411"/>
    </location>
</feature>
<evidence type="ECO:0000256" key="5">
    <source>
        <dbReference type="ARBA" id="ARBA00023015"/>
    </source>
</evidence>
<dbReference type="GO" id="GO:0003700">
    <property type="term" value="F:DNA-binding transcription factor activity"/>
    <property type="evidence" value="ECO:0007669"/>
    <property type="project" value="InterPro"/>
</dbReference>
<dbReference type="OrthoDB" id="6317163at2759"/>
<evidence type="ECO:0000313" key="10">
    <source>
        <dbReference type="EMBL" id="VDM02351.1"/>
    </source>
</evidence>
<keyword evidence="11" id="KW-1185">Reference proteome</keyword>
<evidence type="ECO:0000256" key="8">
    <source>
        <dbReference type="SAM" id="MobiDB-lite"/>
    </source>
</evidence>
<feature type="domain" description="C2H2-type" evidence="9">
    <location>
        <begin position="160"/>
        <end position="190"/>
    </location>
</feature>
<proteinExistence type="predicted"/>
<dbReference type="Gene3D" id="3.30.160.60">
    <property type="entry name" value="Classic Zinc Finger"/>
    <property type="match status" value="1"/>
</dbReference>
<accession>A0A183THL7</accession>
<dbReference type="EMBL" id="UYSU01040492">
    <property type="protein sequence ID" value="VDM02351.1"/>
    <property type="molecule type" value="Genomic_DNA"/>
</dbReference>
<dbReference type="AlphaFoldDB" id="A0A183THL7"/>
<evidence type="ECO:0000256" key="4">
    <source>
        <dbReference type="ARBA" id="ARBA00022833"/>
    </source>
</evidence>
<keyword evidence="3 7" id="KW-0863">Zinc-finger</keyword>
<dbReference type="GO" id="GO:0008270">
    <property type="term" value="F:zinc ion binding"/>
    <property type="evidence" value="ECO:0007669"/>
    <property type="project" value="UniProtKB-KW"/>
</dbReference>
<reference evidence="12" key="1">
    <citation type="submission" date="2016-06" db="UniProtKB">
        <authorList>
            <consortium name="WormBaseParasite"/>
        </authorList>
    </citation>
    <scope>IDENTIFICATION</scope>
</reference>
<evidence type="ECO:0000256" key="6">
    <source>
        <dbReference type="ARBA" id="ARBA00023163"/>
    </source>
</evidence>
<dbReference type="PANTHER" id="PTHR45988:SF18">
    <property type="entry name" value="C2H2-TYPE ZINC FINGER FAMILY PROTEIN"/>
    <property type="match status" value="1"/>
</dbReference>
<dbReference type="SMART" id="SM00355">
    <property type="entry name" value="ZnF_C2H2"/>
    <property type="match status" value="2"/>
</dbReference>
<dbReference type="SUPFAM" id="SSF57667">
    <property type="entry name" value="beta-beta-alpha zinc fingers"/>
    <property type="match status" value="1"/>
</dbReference>
<dbReference type="Pfam" id="PF00096">
    <property type="entry name" value="zf-C2H2"/>
    <property type="match status" value="1"/>
</dbReference>
<dbReference type="InterPro" id="IPR044653">
    <property type="entry name" value="AZF1/2/3-like"/>
</dbReference>
<keyword evidence="2" id="KW-0677">Repeat</keyword>
<dbReference type="PROSITE" id="PS00028">
    <property type="entry name" value="ZINC_FINGER_C2H2_1"/>
    <property type="match status" value="1"/>
</dbReference>
<dbReference type="WBParaSite" id="SSLN_0001656801-mRNA-1">
    <property type="protein sequence ID" value="SSLN_0001656801-mRNA-1"/>
    <property type="gene ID" value="SSLN_0001656801"/>
</dbReference>
<evidence type="ECO:0000313" key="11">
    <source>
        <dbReference type="Proteomes" id="UP000275846"/>
    </source>
</evidence>
<protein>
    <submittedName>
        <fullName evidence="12">C2H2-type domain-containing protein</fullName>
    </submittedName>
</protein>
<evidence type="ECO:0000313" key="12">
    <source>
        <dbReference type="WBParaSite" id="SSLN_0001656801-mRNA-1"/>
    </source>
</evidence>
<reference evidence="10 11" key="2">
    <citation type="submission" date="2018-11" db="EMBL/GenBank/DDBJ databases">
        <authorList>
            <consortium name="Pathogen Informatics"/>
        </authorList>
    </citation>
    <scope>NUCLEOTIDE SEQUENCE [LARGE SCALE GENOMIC DNA]</scope>
    <source>
        <strain evidence="10 11">NST_G2</strain>
    </source>
</reference>
<evidence type="ECO:0000256" key="2">
    <source>
        <dbReference type="ARBA" id="ARBA00022737"/>
    </source>
</evidence>
<dbReference type="Proteomes" id="UP000275846">
    <property type="component" value="Unassembled WGS sequence"/>
</dbReference>
<dbReference type="InterPro" id="IPR013087">
    <property type="entry name" value="Znf_C2H2_type"/>
</dbReference>
<keyword evidence="5" id="KW-0805">Transcription regulation</keyword>
<evidence type="ECO:0000256" key="7">
    <source>
        <dbReference type="PROSITE-ProRule" id="PRU00042"/>
    </source>
</evidence>
<sequence length="501" mass="53860">MKSIPKASQAFGRLQASVWNRQAIYEANRIAATKAKRVARKTPALRTSTVDAQALPTCPRCQRTFRARIGLVGHLWTQCTINPAIPTSKSNYAFPPSDSPTLTPGIKSITPTIIETTSQYSSPVTPTTATNTAFAATTFAATAAATVTTTSTTSDGDSLLNCPQCDRIFTSRIGLVVHLQIQRTETGEPAPGAPTDSSGYRFYCPHCPHAFTHSMGLFGRMRIYDSRIHRNVENTDTPCKPSAPAILTTTATPTTMNDIPQPIPISPAHTATASSTHASAWAVTRQCPGPSNMPTLSTHLPSITLTIIETTSQYTSPVTSTTTAAAAATTISDGDSLLNCHQCDQTFTSRIGLVGHLRIHRTEAGIPGSDTQSSRSPPLPSMLPHIYTPHGPIKTHAPSRKPAGRFESRAGNDVMQPDHQLVVVRFRDQRHLRRLIMPLPAKPCVFAPGNLCPMLLINSPLVLPLLTFCIPYAPGYFAAGTARVLALTSRELLTNQTALVN</sequence>
<dbReference type="PROSITE" id="PS50157">
    <property type="entry name" value="ZINC_FINGER_C2H2_2"/>
    <property type="match status" value="2"/>
</dbReference>
<evidence type="ECO:0000259" key="9">
    <source>
        <dbReference type="PROSITE" id="PS50157"/>
    </source>
</evidence>